<proteinExistence type="predicted"/>
<reference evidence="2 3" key="1">
    <citation type="submission" date="2017-06" db="EMBL/GenBank/DDBJ databases">
        <title>Sequencing and comparative analysis of myxobacterial genomes.</title>
        <authorList>
            <person name="Rupp O."/>
            <person name="Goesmann A."/>
            <person name="Sogaard-Andersen L."/>
        </authorList>
    </citation>
    <scope>NUCLEOTIDE SEQUENCE [LARGE SCALE GENOMIC DNA]</scope>
    <source>
        <strain evidence="2 3">DSM 52655</strain>
    </source>
</reference>
<accession>A0A250IUL2</accession>
<dbReference type="KEGG" id="cfus:CYFUS_000858"/>
<gene>
    <name evidence="2" type="ORF">CYFUS_000858</name>
</gene>
<dbReference type="EMBL" id="CP022098">
    <property type="protein sequence ID" value="ATB35445.1"/>
    <property type="molecule type" value="Genomic_DNA"/>
</dbReference>
<protein>
    <submittedName>
        <fullName evidence="2">Uncharacterized protein</fullName>
    </submittedName>
</protein>
<evidence type="ECO:0000313" key="2">
    <source>
        <dbReference type="EMBL" id="ATB35445.1"/>
    </source>
</evidence>
<sequence>MLCTTGKVRAREHFMSTEDKHTSIPPTAVPEPEAEKKGTAPRALAPVTPGAGHRLAVPRWAELLAVHQAALRRWEDMLTHPDDSLRLTVLTLYVKLEHLGLWDFVGEPVQSTGGGRLEFRCPDVPGLKQALRLREDFTSPENSPKDWSCRELRKRGSLHFKHFSGWTDEVVQAHIDKEGLYLMGWRNLFLPIQAVLHLLDARANGYTDVFGIRDILLAQGLDPVALKGR</sequence>
<name>A0A250IUL2_9BACT</name>
<organism evidence="2 3">
    <name type="scientific">Cystobacter fuscus</name>
    <dbReference type="NCBI Taxonomy" id="43"/>
    <lineage>
        <taxon>Bacteria</taxon>
        <taxon>Pseudomonadati</taxon>
        <taxon>Myxococcota</taxon>
        <taxon>Myxococcia</taxon>
        <taxon>Myxococcales</taxon>
        <taxon>Cystobacterineae</taxon>
        <taxon>Archangiaceae</taxon>
        <taxon>Cystobacter</taxon>
    </lineage>
</organism>
<evidence type="ECO:0000313" key="3">
    <source>
        <dbReference type="Proteomes" id="UP000217257"/>
    </source>
</evidence>
<dbReference type="AlphaFoldDB" id="A0A250IUL2"/>
<dbReference type="Proteomes" id="UP000217257">
    <property type="component" value="Chromosome"/>
</dbReference>
<feature type="region of interest" description="Disordered" evidence="1">
    <location>
        <begin position="16"/>
        <end position="41"/>
    </location>
</feature>
<evidence type="ECO:0000256" key="1">
    <source>
        <dbReference type="SAM" id="MobiDB-lite"/>
    </source>
</evidence>